<accession>A0A9N9SAQ7</accession>
<feature type="region of interest" description="Disordered" evidence="2">
    <location>
        <begin position="1958"/>
        <end position="1992"/>
    </location>
</feature>
<evidence type="ECO:0000313" key="6">
    <source>
        <dbReference type="EMBL" id="CAG9815944.1"/>
    </source>
</evidence>
<evidence type="ECO:0000259" key="4">
    <source>
        <dbReference type="Pfam" id="PF14214"/>
    </source>
</evidence>
<dbReference type="GO" id="GO:0006310">
    <property type="term" value="P:DNA recombination"/>
    <property type="evidence" value="ECO:0007669"/>
    <property type="project" value="UniProtKB-KW"/>
</dbReference>
<organism evidence="6 7">
    <name type="scientific">Phaedon cochleariae</name>
    <name type="common">Mustard beetle</name>
    <dbReference type="NCBI Taxonomy" id="80249"/>
    <lineage>
        <taxon>Eukaryota</taxon>
        <taxon>Metazoa</taxon>
        <taxon>Ecdysozoa</taxon>
        <taxon>Arthropoda</taxon>
        <taxon>Hexapoda</taxon>
        <taxon>Insecta</taxon>
        <taxon>Pterygota</taxon>
        <taxon>Neoptera</taxon>
        <taxon>Endopterygota</taxon>
        <taxon>Coleoptera</taxon>
        <taxon>Polyphaga</taxon>
        <taxon>Cucujiformia</taxon>
        <taxon>Chrysomeloidea</taxon>
        <taxon>Chrysomelidae</taxon>
        <taxon>Chrysomelinae</taxon>
        <taxon>Chrysomelini</taxon>
        <taxon>Phaedon</taxon>
    </lineage>
</organism>
<feature type="compositionally biased region" description="Basic residues" evidence="2">
    <location>
        <begin position="2198"/>
        <end position="2208"/>
    </location>
</feature>
<keyword evidence="1" id="KW-0234">DNA repair</keyword>
<dbReference type="InterPro" id="IPR010285">
    <property type="entry name" value="DNA_helicase_pif1-like_DEAD"/>
</dbReference>
<feature type="compositionally biased region" description="Acidic residues" evidence="2">
    <location>
        <begin position="2181"/>
        <end position="2191"/>
    </location>
</feature>
<dbReference type="Pfam" id="PF21530">
    <property type="entry name" value="Pif1_2B_dom"/>
    <property type="match status" value="1"/>
</dbReference>
<dbReference type="GO" id="GO:0016787">
    <property type="term" value="F:hydrolase activity"/>
    <property type="evidence" value="ECO:0007669"/>
    <property type="project" value="UniProtKB-KW"/>
</dbReference>
<dbReference type="InterPro" id="IPR049163">
    <property type="entry name" value="Pif1-like_2B_dom"/>
</dbReference>
<keyword evidence="1" id="KW-0347">Helicase</keyword>
<dbReference type="EC" id="5.6.2.3" evidence="1"/>
<feature type="domain" description="Helitron helicase-like" evidence="4">
    <location>
        <begin position="714"/>
        <end position="881"/>
    </location>
</feature>
<sequence>MEKNGKDKILNRHLTISFENLEGEIELINTCIERTISTTDTCIRHIQSNLSNDSNENNEIFEFDNDGNLIILNQHFHHDLETVNHSLIVQLNDRDRHAVDDRVLIDSCYLSINLNQHDRDMVDNRMLIMTKNLMIHINRISDTLLETFLNLNQIMEADVCNDIQHDYTITNIISTNNTSSQTRHNTIQHELIIILNDSDRNAVDNRFLVESRNLVIELPQPYHSLIANDEYCTDLLKVILTPLPIRAMVSSSDVSQSSLSSIPSIIPQLSSPPPSSSSPPSLLTRSQRRQQSMSPIPIIVGQQNPNDMNQRVRHAEVPHRVTFRLALRTQHVQQIDTFHLGSFSDTCKFCLAEFFTKEPKNRQGNRKICCHFGQVNIPFLQTYPDDMRELFVMNDEISTIFRRDIRRYNTIFAMASFKANIPENRNIGQGHWCFHVCGQIYHYVDKIPTANDIAALDGPLKYNQYYFVDAEEAVNRKSHFYGDVVNKDIVSLCELSLRRVNPYIRSYFTMAEVVRGMRSLGMPINDVSIAFKDRMAERLRTYNLPATTTTEVAALFVGEEPPFSCDLIVHDREGDDIRKSFELKNLNPLADPMVYPILFPKGERGFEMYTKLVSNPRPVVLRNEEQPQRPRIAIRRHVVDNIDDDPQEEFPIQDVEGYDLPNRKKRMYVTLRQFYKHRLMIRSKRPTNSNIIDDNGIVDTNHETYNAQNGFIALHHAGKLFQQYCVDAWVRVEANDLWYYRQNQKQLRSSSYKTVKKMLQDRARKENKRVGKIVILPSTFIGGERNLQRRYLDAMTMVARHGKPDLFITFTCNPGWPEIKSNLRLHQKWENRPDLVCRVFHAKLLEFIDDITAKQYFGVSLNYMYTVEFQKRGLPHAHILLTLRPEDKLDTEASIDAAVSAELPDAYEEPRLYEIILHHMIHKPCGRRDPTASCMVDGHCKKFYPKEFRTTTDIRGNQNRLGQPEYKRPDDGRVAVMGGHLIDNRDVIPYNKLLSVKYDCHLNVELCGSLKSIRYLYKYVEKGPDFISVQHAVSDDIAPLREENAIMGTFTAFSANDNNNHRDRQRDVVDWNEIENYQDYRYVNSMEACWRLFEYNISDRSHMVIVLPIHEEGDQQVLFDEGLDETEEQFLERIDGPTKLVAYFILNRSDPDARLLKYCQIPEHYSWNFNRKMWQRRKKNCKVIGCLVQVSPIDQNRFYLRTLLQHVRGSTSFRSLMTVDGVVYEDPKSACRALGLLNNTDEYDRTLQEAILTRCPFMSRQLFGLLACLIITDKGDFENISAMWLRHKADLYSDFIDHGIIDMNTAERMALFHINHVIRRCALGGDRYTLADLGLPNIDDVDEDIFRNVIVDIDDFTRNGGISFQNLNAFIVNDMVVDDNLMGNIDDEFNLNIDTDIIEGNVMLEQLLNSRIIDENIQSLNTDQKKIFDDIFSTLSDSITNNINTNNNTDNINSHRNLFFIDGPGGTGKTFLYNCIIGKVRHDLAKSVLAVAWTGIAATLLSKGTTVHSAFKLPLKLTETTVPGYPVESIKAQVIRESPIILWDEAPMSPRLAIEAVDRYLRDLMNTPKTPMGGKIVVFGGDFRQLLPVMPRAHSGQIIRACIKSSYLWPMVRQYRLEKNLRVSNILTTTAVADENQLHLRQKEIQDFAQFLLQIGNDDLPHIKMPIAFTPDDLIEIPSRFVVESINQIVEEIFGAGPIDPLIPQQDLANKAILCPTNRAVEDVNSLVMSKLTSVSRTYFSVDSFEQLADGESHQQQDNFHVPEDYLHSIIIAGLPPHELTLKVGSVVMLLRNVDIMSGLCNGTRLRILTLGDNMLRVQILTGSTEAHRGNVLFLPRMRLSASENVTYLPGTVYRYQFPIRLAFAITINKSQGQTFKKVGICLEMPCFSHGQLYVALSRVGDPNFLKIYIKNSSKQGHFKYRNRHFTRNIVYSSIVTTNKNNTQNPQSNIKLRSETTTTKTLQTTTRTTRTTTTTMKPTKPTSVLPPVPDRNDNRIRVIENIVIVPPLTTTNITINTTTSNLNIPQTSPHKHNIHTLNTNDMNFQNFSDEFQPEIVEFNDEIEEHWPIPYEIDRENIEEKCQPKVVRGTITITSPTVTMDDEALASCDEDLDYDAQPKTVFKKPLPPTAFPSLHQLPARRSVHDRPGTSGVIVEKVDESNEEKRHLRRPYFYSSHSRNRDSDDDSDDENVDDYQNKYISHKLKKSKFN</sequence>
<evidence type="ECO:0000259" key="3">
    <source>
        <dbReference type="Pfam" id="PF05970"/>
    </source>
</evidence>
<keyword evidence="1" id="KW-0227">DNA damage</keyword>
<dbReference type="Proteomes" id="UP001153737">
    <property type="component" value="Chromosome 13"/>
</dbReference>
<gene>
    <name evidence="6" type="ORF">PHAECO_LOCUS3624</name>
</gene>
<dbReference type="Gene3D" id="3.40.50.300">
    <property type="entry name" value="P-loop containing nucleotide triphosphate hydrolases"/>
    <property type="match status" value="1"/>
</dbReference>
<dbReference type="EMBL" id="OU896719">
    <property type="protein sequence ID" value="CAG9815944.1"/>
    <property type="molecule type" value="Genomic_DNA"/>
</dbReference>
<feature type="compositionally biased region" description="Low complexity" evidence="2">
    <location>
        <begin position="1958"/>
        <end position="1982"/>
    </location>
</feature>
<keyword evidence="1" id="KW-0067">ATP-binding</keyword>
<evidence type="ECO:0000256" key="1">
    <source>
        <dbReference type="RuleBase" id="RU363044"/>
    </source>
</evidence>
<evidence type="ECO:0000256" key="2">
    <source>
        <dbReference type="SAM" id="MobiDB-lite"/>
    </source>
</evidence>
<dbReference type="Pfam" id="PF14214">
    <property type="entry name" value="Helitron_like_N"/>
    <property type="match status" value="1"/>
</dbReference>
<reference evidence="6" key="1">
    <citation type="submission" date="2022-01" db="EMBL/GenBank/DDBJ databases">
        <authorList>
            <person name="King R."/>
        </authorList>
    </citation>
    <scope>NUCLEOTIDE SEQUENCE</scope>
</reference>
<feature type="domain" description="DNA helicase Pif1-like DEAD-box helicase" evidence="3">
    <location>
        <begin position="1452"/>
        <end position="1661"/>
    </location>
</feature>
<dbReference type="CDD" id="cd18809">
    <property type="entry name" value="SF1_C_RecD"/>
    <property type="match status" value="1"/>
</dbReference>
<keyword evidence="1" id="KW-0547">Nucleotide-binding</keyword>
<keyword evidence="1" id="KW-0378">Hydrolase</keyword>
<comment type="cofactor">
    <cofactor evidence="1">
        <name>Mg(2+)</name>
        <dbReference type="ChEBI" id="CHEBI:18420"/>
    </cofactor>
</comment>
<feature type="region of interest" description="Disordered" evidence="2">
    <location>
        <begin position="2137"/>
        <end position="2208"/>
    </location>
</feature>
<feature type="compositionally biased region" description="Basic and acidic residues" evidence="2">
    <location>
        <begin position="2154"/>
        <end position="2164"/>
    </location>
</feature>
<comment type="similarity">
    <text evidence="1">Belongs to the helicase family.</text>
</comment>
<keyword evidence="1" id="KW-0233">DNA recombination</keyword>
<dbReference type="GO" id="GO:0005524">
    <property type="term" value="F:ATP binding"/>
    <property type="evidence" value="ECO:0007669"/>
    <property type="project" value="UniProtKB-KW"/>
</dbReference>
<feature type="region of interest" description="Disordered" evidence="2">
    <location>
        <begin position="265"/>
        <end position="288"/>
    </location>
</feature>
<dbReference type="GO" id="GO:0000723">
    <property type="term" value="P:telomere maintenance"/>
    <property type="evidence" value="ECO:0007669"/>
    <property type="project" value="InterPro"/>
</dbReference>
<dbReference type="PANTHER" id="PTHR10492">
    <property type="match status" value="1"/>
</dbReference>
<dbReference type="OrthoDB" id="10058710at2759"/>
<reference evidence="6" key="2">
    <citation type="submission" date="2022-10" db="EMBL/GenBank/DDBJ databases">
        <authorList>
            <consortium name="ENA_rothamsted_submissions"/>
            <consortium name="culmorum"/>
            <person name="King R."/>
        </authorList>
    </citation>
    <scope>NUCLEOTIDE SEQUENCE</scope>
</reference>
<protein>
    <recommendedName>
        <fullName evidence="1">ATP-dependent DNA helicase</fullName>
        <ecNumber evidence="1">5.6.2.3</ecNumber>
    </recommendedName>
</protein>
<dbReference type="InterPro" id="IPR025476">
    <property type="entry name" value="Helitron_helicase-like"/>
</dbReference>
<evidence type="ECO:0000313" key="7">
    <source>
        <dbReference type="Proteomes" id="UP001153737"/>
    </source>
</evidence>
<proteinExistence type="inferred from homology"/>
<comment type="catalytic activity">
    <reaction evidence="1">
        <text>ATP + H2O = ADP + phosphate + H(+)</text>
        <dbReference type="Rhea" id="RHEA:13065"/>
        <dbReference type="ChEBI" id="CHEBI:15377"/>
        <dbReference type="ChEBI" id="CHEBI:15378"/>
        <dbReference type="ChEBI" id="CHEBI:30616"/>
        <dbReference type="ChEBI" id="CHEBI:43474"/>
        <dbReference type="ChEBI" id="CHEBI:456216"/>
        <dbReference type="EC" id="5.6.2.3"/>
    </reaction>
</comment>
<dbReference type="InterPro" id="IPR027417">
    <property type="entry name" value="P-loop_NTPase"/>
</dbReference>
<evidence type="ECO:0000259" key="5">
    <source>
        <dbReference type="Pfam" id="PF21530"/>
    </source>
</evidence>
<dbReference type="Pfam" id="PF05970">
    <property type="entry name" value="PIF1"/>
    <property type="match status" value="1"/>
</dbReference>
<dbReference type="SUPFAM" id="SSF52540">
    <property type="entry name" value="P-loop containing nucleoside triphosphate hydrolases"/>
    <property type="match status" value="2"/>
</dbReference>
<feature type="domain" description="DNA helicase Pif1-like 2B" evidence="5">
    <location>
        <begin position="1765"/>
        <end position="1811"/>
    </location>
</feature>
<dbReference type="GO" id="GO:0043139">
    <property type="term" value="F:5'-3' DNA helicase activity"/>
    <property type="evidence" value="ECO:0007669"/>
    <property type="project" value="UniProtKB-EC"/>
</dbReference>
<keyword evidence="7" id="KW-1185">Reference proteome</keyword>
<dbReference type="PANTHER" id="PTHR10492:SF57">
    <property type="entry name" value="ATP-DEPENDENT DNA HELICASE"/>
    <property type="match status" value="1"/>
</dbReference>
<name>A0A9N9SAQ7_PHACE</name>
<dbReference type="GO" id="GO:0006281">
    <property type="term" value="P:DNA repair"/>
    <property type="evidence" value="ECO:0007669"/>
    <property type="project" value="UniProtKB-KW"/>
</dbReference>